<dbReference type="InterPro" id="IPR027417">
    <property type="entry name" value="P-loop_NTPase"/>
</dbReference>
<dbReference type="Gene3D" id="3.40.50.300">
    <property type="entry name" value="P-loop containing nucleotide triphosphate hydrolases"/>
    <property type="match status" value="1"/>
</dbReference>
<dbReference type="PANTHER" id="PTHR20873:SF0">
    <property type="entry name" value="L-SERYL-TRNA(SEC) KINASE"/>
    <property type="match status" value="1"/>
</dbReference>
<evidence type="ECO:0000313" key="2">
    <source>
        <dbReference type="Proteomes" id="UP001237292"/>
    </source>
</evidence>
<dbReference type="EMBL" id="CP133164">
    <property type="protein sequence ID" value="WMN15642.1"/>
    <property type="molecule type" value="Genomic_DNA"/>
</dbReference>
<dbReference type="Proteomes" id="UP001237292">
    <property type="component" value="Chromosome"/>
</dbReference>
<keyword evidence="2" id="KW-1185">Reference proteome</keyword>
<proteinExistence type="predicted"/>
<reference evidence="1 2" key="1">
    <citation type="journal article" date="2023" name="Access Microbiol">
        <title>The genome of a steinernematid-associated Pseudomonas piscis bacterium encodes the biosynthesis of insect toxins.</title>
        <authorList>
            <person name="Awori R.M."/>
            <person name="Hendre P."/>
            <person name="Amugune N.O."/>
        </authorList>
    </citation>
    <scope>NUCLEOTIDE SEQUENCE [LARGE SCALE GENOMIC DNA]</scope>
    <source>
        <strain evidence="1 2">75</strain>
    </source>
</reference>
<sequence>MHINPDHFLQTENGRIINTKLNKLAWQRAHLALSEALLATPKPSRLYLLIGAQGAGKSTWAKSMLLVEPSAVIFDAILVQRCERESLIQAAKKHEVDVVATWFTTSLEDCLARNQLRPDDEIVPENAIRNVFKALQPPRLSEGFTEILVVDVQAGADAYVPKD</sequence>
<gene>
    <name evidence="1" type="ORF">QL104_20000</name>
</gene>
<organism evidence="1 2">
    <name type="scientific">Pseudomonas piscis</name>
    <dbReference type="NCBI Taxonomy" id="2614538"/>
    <lineage>
        <taxon>Bacteria</taxon>
        <taxon>Pseudomonadati</taxon>
        <taxon>Pseudomonadota</taxon>
        <taxon>Gammaproteobacteria</taxon>
        <taxon>Pseudomonadales</taxon>
        <taxon>Pseudomonadaceae</taxon>
        <taxon>Pseudomonas</taxon>
    </lineage>
</organism>
<dbReference type="SUPFAM" id="SSF52540">
    <property type="entry name" value="P-loop containing nucleoside triphosphate hydrolases"/>
    <property type="match status" value="1"/>
</dbReference>
<evidence type="ECO:0000313" key="1">
    <source>
        <dbReference type="EMBL" id="WMN15642.1"/>
    </source>
</evidence>
<dbReference type="RefSeq" id="WP_282877577.1">
    <property type="nucleotide sequence ID" value="NZ_CP133164.1"/>
</dbReference>
<accession>A0ABY9NC10</accession>
<dbReference type="Pfam" id="PF13671">
    <property type="entry name" value="AAA_33"/>
    <property type="match status" value="1"/>
</dbReference>
<dbReference type="InterPro" id="IPR052648">
    <property type="entry name" value="Ser-tRNA(Sec)_kinase"/>
</dbReference>
<dbReference type="PANTHER" id="PTHR20873">
    <property type="entry name" value="L-SERYL-TRNA(SEC) KINASE"/>
    <property type="match status" value="1"/>
</dbReference>
<name>A0ABY9NC10_9PSED</name>
<protein>
    <submittedName>
        <fullName evidence="1">AAA family ATPase</fullName>
    </submittedName>
</protein>